<keyword evidence="12" id="KW-1185">Reference proteome</keyword>
<evidence type="ECO:0000259" key="10">
    <source>
        <dbReference type="Pfam" id="PF00689"/>
    </source>
</evidence>
<dbReference type="GO" id="GO:0005391">
    <property type="term" value="F:P-type sodium:potassium-exchanging transporter activity"/>
    <property type="evidence" value="ECO:0007669"/>
    <property type="project" value="TreeGrafter"/>
</dbReference>
<keyword evidence="7 9" id="KW-1133">Transmembrane helix</keyword>
<dbReference type="GO" id="GO:0016887">
    <property type="term" value="F:ATP hydrolysis activity"/>
    <property type="evidence" value="ECO:0007669"/>
    <property type="project" value="InterPro"/>
</dbReference>
<dbReference type="Pfam" id="PF13246">
    <property type="entry name" value="Cation_ATPase"/>
    <property type="match status" value="1"/>
</dbReference>
<evidence type="ECO:0000256" key="1">
    <source>
        <dbReference type="ARBA" id="ARBA00004651"/>
    </source>
</evidence>
<dbReference type="Pfam" id="PF00689">
    <property type="entry name" value="Cation_ATPase_C"/>
    <property type="match status" value="1"/>
</dbReference>
<protein>
    <submittedName>
        <fullName evidence="11">p-K Mg Cd Cu Zn Na Ca Na H-transporter</fullName>
    </submittedName>
</protein>
<evidence type="ECO:0000256" key="7">
    <source>
        <dbReference type="ARBA" id="ARBA00022989"/>
    </source>
</evidence>
<dbReference type="GO" id="GO:0030007">
    <property type="term" value="P:intracellular potassium ion homeostasis"/>
    <property type="evidence" value="ECO:0007669"/>
    <property type="project" value="TreeGrafter"/>
</dbReference>
<dbReference type="GO" id="GO:0005524">
    <property type="term" value="F:ATP binding"/>
    <property type="evidence" value="ECO:0007669"/>
    <property type="project" value="UniProtKB-KW"/>
</dbReference>
<dbReference type="PANTHER" id="PTHR43294:SF21">
    <property type="entry name" value="CATION TRANSPORTING ATPASE"/>
    <property type="match status" value="1"/>
</dbReference>
<dbReference type="SFLD" id="SFLDG00002">
    <property type="entry name" value="C1.7:_P-type_atpase_like"/>
    <property type="match status" value="1"/>
</dbReference>
<dbReference type="Gene3D" id="3.40.50.1000">
    <property type="entry name" value="HAD superfamily/HAD-like"/>
    <property type="match status" value="1"/>
</dbReference>
<dbReference type="InterPro" id="IPR044492">
    <property type="entry name" value="P_typ_ATPase_HD_dom"/>
</dbReference>
<dbReference type="GO" id="GO:0036376">
    <property type="term" value="P:sodium ion export across plasma membrane"/>
    <property type="evidence" value="ECO:0007669"/>
    <property type="project" value="TreeGrafter"/>
</dbReference>
<dbReference type="InterPro" id="IPR023214">
    <property type="entry name" value="HAD_sf"/>
</dbReference>
<dbReference type="EMBL" id="REGN01004317">
    <property type="protein sequence ID" value="RNA18053.1"/>
    <property type="molecule type" value="Genomic_DNA"/>
</dbReference>
<dbReference type="FunFam" id="3.40.50.1000:FF:000083">
    <property type="entry name" value="Sodium/potassium-transporting ATPase subunit alpha"/>
    <property type="match status" value="1"/>
</dbReference>
<dbReference type="OrthoDB" id="158672at2759"/>
<dbReference type="InterPro" id="IPR023298">
    <property type="entry name" value="ATPase_P-typ_TM_dom_sf"/>
</dbReference>
<evidence type="ECO:0000256" key="9">
    <source>
        <dbReference type="SAM" id="Phobius"/>
    </source>
</evidence>
<keyword evidence="6" id="KW-1278">Translocase</keyword>
<name>A0A3M7R397_BRAPC</name>
<dbReference type="Pfam" id="PF08282">
    <property type="entry name" value="Hydrolase_3"/>
    <property type="match status" value="1"/>
</dbReference>
<dbReference type="InterPro" id="IPR023299">
    <property type="entry name" value="ATPase_P-typ_cyto_dom_N"/>
</dbReference>
<dbReference type="InterPro" id="IPR050510">
    <property type="entry name" value="Cation_transp_ATPase_P-type"/>
</dbReference>
<evidence type="ECO:0000313" key="12">
    <source>
        <dbReference type="Proteomes" id="UP000276133"/>
    </source>
</evidence>
<comment type="caution">
    <text evidence="11">The sequence shown here is derived from an EMBL/GenBank/DDBJ whole genome shotgun (WGS) entry which is preliminary data.</text>
</comment>
<evidence type="ECO:0000313" key="11">
    <source>
        <dbReference type="EMBL" id="RNA18053.1"/>
    </source>
</evidence>
<feature type="transmembrane region" description="Helical" evidence="9">
    <location>
        <begin position="525"/>
        <end position="549"/>
    </location>
</feature>
<sequence length="711" mass="80322">MGKIAKLTNLNVQKETSLQKELKRFVYIVATAACIAATAVVLSWYFWLNKKHPNYINLPNLMVNTISVMIAFIPEGLPVCVTLSLLMIAKRMAKSRVLVKNLATIETLSCVNVIASDKTGTLTQNRMFVGNALAGLENLNLNFIREGLAPLQLMAASFLCNDAHFDENDKNTSTELRSAVGDATDIALLKFSHKYNDIHKVQQSYSCLSEIPFNSKNKWMMKSVKANDKEIHASIFTDKTPCDLMFIKGAPDILLKKCKTILQNDGSEMELSDDVLDQLCKIQHEWCLMGQRVIVICKRNCESDLNEWIVKPPEEQENYINEHCNDFCMIGMLGIIDPPREGITDVITKCREAGIRVSMVTGDFAVTAAAIAHQVGIFSRQIYDTILNIKDKVQVAKKEIEPIETEPSTEKYTSLLLNGSDIERMTDEDWRIVTQYDEIVFARTTPEQKLKIVKEFQKDKYVVGVTGDGVNDAPALKSADIGIAMGGGSQVAMEASELVLLDNNFSSILIAIRNGRLVFYNLKKVILYLLPGGCVAELVPVLLSIFLGVPQTLSSFQMLIISLFTDIAPSLSLMMEREETDLLKQPPRSRKAHLVDWKFILHAYFFLGLIISFFSQCMFFLFMFIHQDLTPQELIFDFGKQKNGLNLWDRIEFQDIIYVGQSVTFTDSFRSRVLYIVLSNSSLNVYVCLTKFLINFKQHPEGHLWFCSKFL</sequence>
<keyword evidence="8 9" id="KW-0472">Membrane</keyword>
<dbReference type="SUPFAM" id="SSF56784">
    <property type="entry name" value="HAD-like"/>
    <property type="match status" value="1"/>
</dbReference>
<dbReference type="GO" id="GO:1902600">
    <property type="term" value="P:proton transmembrane transport"/>
    <property type="evidence" value="ECO:0007669"/>
    <property type="project" value="TreeGrafter"/>
</dbReference>
<dbReference type="SFLD" id="SFLDS00003">
    <property type="entry name" value="Haloacid_Dehalogenase"/>
    <property type="match status" value="1"/>
</dbReference>
<dbReference type="PROSITE" id="PS00154">
    <property type="entry name" value="ATPASE_E1_E2"/>
    <property type="match status" value="1"/>
</dbReference>
<dbReference type="GO" id="GO:0005886">
    <property type="term" value="C:plasma membrane"/>
    <property type="evidence" value="ECO:0007669"/>
    <property type="project" value="UniProtKB-SubCell"/>
</dbReference>
<reference evidence="11 12" key="1">
    <citation type="journal article" date="2018" name="Sci. Rep.">
        <title>Genomic signatures of local adaptation to the degree of environmental predictability in rotifers.</title>
        <authorList>
            <person name="Franch-Gras L."/>
            <person name="Hahn C."/>
            <person name="Garcia-Roger E.M."/>
            <person name="Carmona M.J."/>
            <person name="Serra M."/>
            <person name="Gomez A."/>
        </authorList>
    </citation>
    <scope>NUCLEOTIDE SEQUENCE [LARGE SCALE GENOMIC DNA]</scope>
    <source>
        <strain evidence="11">HYR1</strain>
    </source>
</reference>
<dbReference type="InterPro" id="IPR036412">
    <property type="entry name" value="HAD-like_sf"/>
</dbReference>
<feature type="transmembrane region" description="Helical" evidence="9">
    <location>
        <begin position="599"/>
        <end position="625"/>
    </location>
</feature>
<dbReference type="InterPro" id="IPR006068">
    <property type="entry name" value="ATPase_P-typ_cation-transptr_C"/>
</dbReference>
<dbReference type="Gene3D" id="1.20.1110.10">
    <property type="entry name" value="Calcium-transporting ATPase, transmembrane domain"/>
    <property type="match status" value="1"/>
</dbReference>
<evidence type="ECO:0000256" key="2">
    <source>
        <dbReference type="ARBA" id="ARBA00022475"/>
    </source>
</evidence>
<dbReference type="SUPFAM" id="SSF81665">
    <property type="entry name" value="Calcium ATPase, transmembrane domain M"/>
    <property type="match status" value="1"/>
</dbReference>
<dbReference type="Proteomes" id="UP000276133">
    <property type="component" value="Unassembled WGS sequence"/>
</dbReference>
<evidence type="ECO:0000256" key="8">
    <source>
        <dbReference type="ARBA" id="ARBA00023136"/>
    </source>
</evidence>
<keyword evidence="4" id="KW-0547">Nucleotide-binding</keyword>
<proteinExistence type="predicted"/>
<dbReference type="Gene3D" id="3.40.1110.10">
    <property type="entry name" value="Calcium-transporting ATPase, cytoplasmic domain N"/>
    <property type="match status" value="1"/>
</dbReference>
<dbReference type="GO" id="GO:1990573">
    <property type="term" value="P:potassium ion import across plasma membrane"/>
    <property type="evidence" value="ECO:0007669"/>
    <property type="project" value="TreeGrafter"/>
</dbReference>
<dbReference type="AlphaFoldDB" id="A0A3M7R397"/>
<comment type="subcellular location">
    <subcellularLocation>
        <location evidence="1">Cell membrane</location>
        <topology evidence="1">Multi-pass membrane protein</topology>
    </subcellularLocation>
</comment>
<feature type="transmembrane region" description="Helical" evidence="9">
    <location>
        <begin position="25"/>
        <end position="46"/>
    </location>
</feature>
<dbReference type="STRING" id="10195.A0A3M7R397"/>
<dbReference type="InterPro" id="IPR018303">
    <property type="entry name" value="ATPase_P-typ_P_site"/>
</dbReference>
<keyword evidence="3 9" id="KW-0812">Transmembrane</keyword>
<feature type="domain" description="Cation-transporting P-type ATPase C-terminal" evidence="10">
    <location>
        <begin position="550"/>
        <end position="675"/>
    </location>
</feature>
<gene>
    <name evidence="11" type="ORF">BpHYR1_008012</name>
</gene>
<keyword evidence="5" id="KW-0067">ATP-binding</keyword>
<organism evidence="11 12">
    <name type="scientific">Brachionus plicatilis</name>
    <name type="common">Marine rotifer</name>
    <name type="synonym">Brachionus muelleri</name>
    <dbReference type="NCBI Taxonomy" id="10195"/>
    <lineage>
        <taxon>Eukaryota</taxon>
        <taxon>Metazoa</taxon>
        <taxon>Spiralia</taxon>
        <taxon>Gnathifera</taxon>
        <taxon>Rotifera</taxon>
        <taxon>Eurotatoria</taxon>
        <taxon>Monogononta</taxon>
        <taxon>Pseudotrocha</taxon>
        <taxon>Ploima</taxon>
        <taxon>Brachionidae</taxon>
        <taxon>Brachionus</taxon>
    </lineage>
</organism>
<evidence type="ECO:0000256" key="6">
    <source>
        <dbReference type="ARBA" id="ARBA00022967"/>
    </source>
</evidence>
<feature type="transmembrane region" description="Helical" evidence="9">
    <location>
        <begin position="66"/>
        <end position="88"/>
    </location>
</feature>
<dbReference type="PRINTS" id="PR00120">
    <property type="entry name" value="HATPASE"/>
</dbReference>
<dbReference type="PANTHER" id="PTHR43294">
    <property type="entry name" value="SODIUM/POTASSIUM-TRANSPORTING ATPASE SUBUNIT ALPHA"/>
    <property type="match status" value="1"/>
</dbReference>
<dbReference type="GO" id="GO:0006883">
    <property type="term" value="P:intracellular sodium ion homeostasis"/>
    <property type="evidence" value="ECO:0007669"/>
    <property type="project" value="TreeGrafter"/>
</dbReference>
<keyword evidence="2" id="KW-1003">Cell membrane</keyword>
<accession>A0A3M7R397</accession>
<dbReference type="InterPro" id="IPR001757">
    <property type="entry name" value="P_typ_ATPase"/>
</dbReference>
<dbReference type="PRINTS" id="PR00119">
    <property type="entry name" value="CATATPASE"/>
</dbReference>
<evidence type="ECO:0000256" key="4">
    <source>
        <dbReference type="ARBA" id="ARBA00022741"/>
    </source>
</evidence>
<evidence type="ECO:0000256" key="5">
    <source>
        <dbReference type="ARBA" id="ARBA00022840"/>
    </source>
</evidence>
<dbReference type="SUPFAM" id="SSF81660">
    <property type="entry name" value="Metal cation-transporting ATPase, ATP-binding domain N"/>
    <property type="match status" value="1"/>
</dbReference>
<evidence type="ECO:0000256" key="3">
    <source>
        <dbReference type="ARBA" id="ARBA00022692"/>
    </source>
</evidence>
<dbReference type="NCBIfam" id="TIGR01494">
    <property type="entry name" value="ATPase_P-type"/>
    <property type="match status" value="2"/>
</dbReference>
<dbReference type="SFLD" id="SFLDF00027">
    <property type="entry name" value="p-type_atpase"/>
    <property type="match status" value="1"/>
</dbReference>